<name>A0ABM7P629_9BACT</name>
<feature type="domain" description="Glycosyltransferase 61 catalytic" evidence="1">
    <location>
        <begin position="136"/>
        <end position="313"/>
    </location>
</feature>
<organism evidence="2 3">
    <name type="scientific">Pseudodesulfovibrio sediminis</name>
    <dbReference type="NCBI Taxonomy" id="2810563"/>
    <lineage>
        <taxon>Bacteria</taxon>
        <taxon>Pseudomonadati</taxon>
        <taxon>Thermodesulfobacteriota</taxon>
        <taxon>Desulfovibrionia</taxon>
        <taxon>Desulfovibrionales</taxon>
        <taxon>Desulfovibrionaceae</taxon>
    </lineage>
</organism>
<proteinExistence type="predicted"/>
<dbReference type="RefSeq" id="WP_229596164.1">
    <property type="nucleotide sequence ID" value="NZ_AP024485.1"/>
</dbReference>
<accession>A0ABM7P629</accession>
<reference evidence="2" key="1">
    <citation type="journal article" date="2022" name="Arch. Microbiol.">
        <title>Pseudodesulfovibrio sediminis sp. nov., a mesophilic and neutrophilic sulfate-reducing bacterium isolated from sediment of a brackish lake.</title>
        <authorList>
            <person name="Takahashi A."/>
            <person name="Kojima H."/>
            <person name="Watanabe M."/>
            <person name="Fukui M."/>
        </authorList>
    </citation>
    <scope>NUCLEOTIDE SEQUENCE</scope>
    <source>
        <strain evidence="2">SF6</strain>
    </source>
</reference>
<sequence>MIENLPDIQSLLNRVDRTGEGVVVELEKGKYVPIDSDRFFSNVPTSLFASTVCKNTRGKFFSPPRRVYRLYNAVMSPLVRRPGRWPEIMYIHSSEGRLLHDLLQRSEDSSRLPYEYVNPVRMGGACVYLGMLMPYFGHFLSEVVSRFWLSDELRGRDVKYVFHATPASIAAWDTDTRSTRFVESIMNLFGIDRSQIHFITEDTVFDDVICPTALNWYTQGYHPEYVAIADRIRDAFIDTSAQTPKRIFLSRSRFKGRNLINAAQIEALFAGHGFEIIHPQEHSFGEQVAMVAGAEVIAGEEGSAFCNVMFSNKPVIIELESGRFHQNLPRLSYMMSQAYCFILPYLNGKMIPGVGMKTRLYANPWAVDETLAVLFDSKPLGEAVCGPKECARLYEHAFIASQSADPERWVKIMRTVLSEYPDNFSPDMLTGLVQNFEQCKATPSVINQLAKETLALLKEFGASGRD</sequence>
<gene>
    <name evidence="2" type="ORF">PSDVSF_16300</name>
</gene>
<evidence type="ECO:0000313" key="2">
    <source>
        <dbReference type="EMBL" id="BCS88388.1"/>
    </source>
</evidence>
<dbReference type="Pfam" id="PF04577">
    <property type="entry name" value="Glyco_transf_61"/>
    <property type="match status" value="1"/>
</dbReference>
<keyword evidence="3" id="KW-1185">Reference proteome</keyword>
<protein>
    <recommendedName>
        <fullName evidence="1">Glycosyltransferase 61 catalytic domain-containing protein</fullName>
    </recommendedName>
</protein>
<dbReference type="InterPro" id="IPR049625">
    <property type="entry name" value="Glyco_transf_61_cat"/>
</dbReference>
<evidence type="ECO:0000313" key="3">
    <source>
        <dbReference type="Proteomes" id="UP001053296"/>
    </source>
</evidence>
<evidence type="ECO:0000259" key="1">
    <source>
        <dbReference type="Pfam" id="PF04577"/>
    </source>
</evidence>
<dbReference type="EMBL" id="AP024485">
    <property type="protein sequence ID" value="BCS88388.1"/>
    <property type="molecule type" value="Genomic_DNA"/>
</dbReference>
<dbReference type="Proteomes" id="UP001053296">
    <property type="component" value="Chromosome"/>
</dbReference>